<accession>A0A0F9K1V7</accession>
<dbReference type="AlphaFoldDB" id="A0A0F9K1V7"/>
<organism evidence="1">
    <name type="scientific">marine sediment metagenome</name>
    <dbReference type="NCBI Taxonomy" id="412755"/>
    <lineage>
        <taxon>unclassified sequences</taxon>
        <taxon>metagenomes</taxon>
        <taxon>ecological metagenomes</taxon>
    </lineage>
</organism>
<sequence length="81" mass="9529">MIEEVKKITHKNCYWIDKKCPIPENPACERCEDDCQRICQLFEPKPLECKDCYKIYDCGQTIPPDCSNPDEGRLLTDEECR</sequence>
<dbReference type="EMBL" id="LAZR01008872">
    <property type="protein sequence ID" value="KKM76054.1"/>
    <property type="molecule type" value="Genomic_DNA"/>
</dbReference>
<reference evidence="1" key="1">
    <citation type="journal article" date="2015" name="Nature">
        <title>Complex archaea that bridge the gap between prokaryotes and eukaryotes.</title>
        <authorList>
            <person name="Spang A."/>
            <person name="Saw J.H."/>
            <person name="Jorgensen S.L."/>
            <person name="Zaremba-Niedzwiedzka K."/>
            <person name="Martijn J."/>
            <person name="Lind A.E."/>
            <person name="van Eijk R."/>
            <person name="Schleper C."/>
            <person name="Guy L."/>
            <person name="Ettema T.J."/>
        </authorList>
    </citation>
    <scope>NUCLEOTIDE SEQUENCE</scope>
</reference>
<protein>
    <submittedName>
        <fullName evidence="1">Uncharacterized protein</fullName>
    </submittedName>
</protein>
<evidence type="ECO:0000313" key="1">
    <source>
        <dbReference type="EMBL" id="KKM76054.1"/>
    </source>
</evidence>
<name>A0A0F9K1V7_9ZZZZ</name>
<proteinExistence type="predicted"/>
<comment type="caution">
    <text evidence="1">The sequence shown here is derived from an EMBL/GenBank/DDBJ whole genome shotgun (WGS) entry which is preliminary data.</text>
</comment>
<gene>
    <name evidence="1" type="ORF">LCGC14_1384140</name>
</gene>
<feature type="non-terminal residue" evidence="1">
    <location>
        <position position="81"/>
    </location>
</feature>